<name>A0ABD1VLR4_9LAMI</name>
<feature type="region of interest" description="Disordered" evidence="1">
    <location>
        <begin position="33"/>
        <end position="95"/>
    </location>
</feature>
<proteinExistence type="predicted"/>
<reference evidence="3" key="1">
    <citation type="submission" date="2024-07" db="EMBL/GenBank/DDBJ databases">
        <title>Two chromosome-level genome assemblies of Korean endemic species Abeliophyllum distichum and Forsythia ovata (Oleaceae).</title>
        <authorList>
            <person name="Jang H."/>
        </authorList>
    </citation>
    <scope>NUCLEOTIDE SEQUENCE [LARGE SCALE GENOMIC DNA]</scope>
</reference>
<feature type="compositionally biased region" description="Polar residues" evidence="1">
    <location>
        <begin position="72"/>
        <end position="89"/>
    </location>
</feature>
<dbReference type="EMBL" id="JBFOLJ010000005">
    <property type="protein sequence ID" value="KAL2538162.1"/>
    <property type="molecule type" value="Genomic_DNA"/>
</dbReference>
<gene>
    <name evidence="2" type="ORF">Fot_19553</name>
</gene>
<accession>A0ABD1VLR4</accession>
<keyword evidence="3" id="KW-1185">Reference proteome</keyword>
<comment type="caution">
    <text evidence="2">The sequence shown here is derived from an EMBL/GenBank/DDBJ whole genome shotgun (WGS) entry which is preliminary data.</text>
</comment>
<evidence type="ECO:0000256" key="1">
    <source>
        <dbReference type="SAM" id="MobiDB-lite"/>
    </source>
</evidence>
<organism evidence="2 3">
    <name type="scientific">Forsythia ovata</name>
    <dbReference type="NCBI Taxonomy" id="205694"/>
    <lineage>
        <taxon>Eukaryota</taxon>
        <taxon>Viridiplantae</taxon>
        <taxon>Streptophyta</taxon>
        <taxon>Embryophyta</taxon>
        <taxon>Tracheophyta</taxon>
        <taxon>Spermatophyta</taxon>
        <taxon>Magnoliopsida</taxon>
        <taxon>eudicotyledons</taxon>
        <taxon>Gunneridae</taxon>
        <taxon>Pentapetalae</taxon>
        <taxon>asterids</taxon>
        <taxon>lamiids</taxon>
        <taxon>Lamiales</taxon>
        <taxon>Oleaceae</taxon>
        <taxon>Forsythieae</taxon>
        <taxon>Forsythia</taxon>
    </lineage>
</organism>
<dbReference type="Proteomes" id="UP001604277">
    <property type="component" value="Unassembled WGS sequence"/>
</dbReference>
<evidence type="ECO:0000313" key="2">
    <source>
        <dbReference type="EMBL" id="KAL2538162.1"/>
    </source>
</evidence>
<evidence type="ECO:0000313" key="3">
    <source>
        <dbReference type="Proteomes" id="UP001604277"/>
    </source>
</evidence>
<protein>
    <submittedName>
        <fullName evidence="2">Uncharacterized protein</fullName>
    </submittedName>
</protein>
<dbReference type="AlphaFoldDB" id="A0ABD1VLR4"/>
<sequence length="157" mass="17054">MATVPLVPKVAVGVSFHFHPRESLLLSENVRQRGKGKGIGSKLEKVGQKGADGDEDNVMDSRRIKRGRMTPPQETGRSTQSSQGATQTAIPAPYGWTERNNIGSCQDELDLSVLENLPAHLVTVVASVPLLGEGSGQCRPIRDVENSIDEHRLEPYT</sequence>